<dbReference type="InterPro" id="IPR033948">
    <property type="entry name" value="ETF_beta_N"/>
</dbReference>
<comment type="subcellular location">
    <subcellularLocation>
        <location evidence="1 5">Mitochondrion matrix</location>
    </subcellularLocation>
</comment>
<gene>
    <name evidence="7" type="ORF">DR999_PMT23302</name>
</gene>
<keyword evidence="4 5" id="KW-0249">Electron transport</keyword>
<dbReference type="InterPro" id="IPR012255">
    <property type="entry name" value="ETF_b"/>
</dbReference>
<evidence type="ECO:0000259" key="6">
    <source>
        <dbReference type="SMART" id="SM00893"/>
    </source>
</evidence>
<dbReference type="Pfam" id="PF01012">
    <property type="entry name" value="ETF"/>
    <property type="match status" value="1"/>
</dbReference>
<dbReference type="EMBL" id="QXTE01011633">
    <property type="protein sequence ID" value="TFJ95223.1"/>
    <property type="molecule type" value="Genomic_DNA"/>
</dbReference>
<keyword evidence="5" id="KW-0496">Mitochondrion</keyword>
<evidence type="ECO:0000256" key="1">
    <source>
        <dbReference type="ARBA" id="ARBA00004305"/>
    </source>
</evidence>
<evidence type="ECO:0000313" key="7">
    <source>
        <dbReference type="EMBL" id="TFJ95223.1"/>
    </source>
</evidence>
<dbReference type="STRING" id="55544.A0A4D9DJU5"/>
<evidence type="ECO:0000256" key="3">
    <source>
        <dbReference type="ARBA" id="ARBA00022448"/>
    </source>
</evidence>
<keyword evidence="8" id="KW-1185">Reference proteome</keyword>
<evidence type="ECO:0000256" key="5">
    <source>
        <dbReference type="PIRNR" id="PIRNR000090"/>
    </source>
</evidence>
<proteinExistence type="inferred from homology"/>
<reference evidence="7 8" key="2">
    <citation type="submission" date="2019-04" db="EMBL/GenBank/DDBJ databases">
        <title>The genome sequence of big-headed turtle.</title>
        <authorList>
            <person name="Gong S."/>
        </authorList>
    </citation>
    <scope>NUCLEOTIDE SEQUENCE [LARGE SCALE GENOMIC DNA]</scope>
    <source>
        <strain evidence="7">DO16091913</strain>
        <tissue evidence="7">Muscle</tissue>
    </source>
</reference>
<dbReference type="GO" id="GO:0005829">
    <property type="term" value="C:cytosol"/>
    <property type="evidence" value="ECO:0007669"/>
    <property type="project" value="TreeGrafter"/>
</dbReference>
<comment type="function">
    <text evidence="5">The electron transfer flavoprotein serves as a specific electron acceptor for several dehydrogenases, including five acyl-CoA dehydrogenases, glutaryl-CoA and sarcosine dehydrogenase. It transfers the electrons to the main mitochondrial respiratory chain via ETF-ubiquinone oxidoreductase (ETF dehydrogenase).</text>
</comment>
<dbReference type="SMART" id="SM00893">
    <property type="entry name" value="ETF"/>
    <property type="match status" value="1"/>
</dbReference>
<dbReference type="GO" id="GO:0009055">
    <property type="term" value="F:electron transfer activity"/>
    <property type="evidence" value="ECO:0007669"/>
    <property type="project" value="InterPro"/>
</dbReference>
<dbReference type="CDD" id="cd01714">
    <property type="entry name" value="ETF_beta"/>
    <property type="match status" value="1"/>
</dbReference>
<comment type="subunit">
    <text evidence="5">Heterodimer of an alpha and a beta subunit.</text>
</comment>
<dbReference type="AlphaFoldDB" id="A0A4D9DJU5"/>
<protein>
    <recommendedName>
        <fullName evidence="5">Electron transfer flavoprotein subunit beta</fullName>
        <shortName evidence="5">Beta-ETF</shortName>
    </recommendedName>
</protein>
<name>A0A4D9DJU5_9SAUR</name>
<comment type="caution">
    <text evidence="7">The sequence shown here is derived from an EMBL/GenBank/DDBJ whole genome shotgun (WGS) entry which is preliminary data.</text>
</comment>
<dbReference type="SUPFAM" id="SSF52402">
    <property type="entry name" value="Adenine nucleotide alpha hydrolases-like"/>
    <property type="match status" value="1"/>
</dbReference>
<dbReference type="PANTHER" id="PTHR21294:SF8">
    <property type="entry name" value="ELECTRON TRANSFER FLAVOPROTEIN SUBUNIT BETA"/>
    <property type="match status" value="1"/>
</dbReference>
<evidence type="ECO:0000256" key="2">
    <source>
        <dbReference type="ARBA" id="ARBA00007557"/>
    </source>
</evidence>
<dbReference type="PANTHER" id="PTHR21294">
    <property type="entry name" value="ELECTRON TRANSFER FLAVOPROTEIN BETA-SUBUNIT"/>
    <property type="match status" value="1"/>
</dbReference>
<reference evidence="7 8" key="1">
    <citation type="submission" date="2019-04" db="EMBL/GenBank/DDBJ databases">
        <title>Draft genome of the big-headed turtle Platysternon megacephalum.</title>
        <authorList>
            <person name="Gong S."/>
        </authorList>
    </citation>
    <scope>NUCLEOTIDE SEQUENCE [LARGE SCALE GENOMIC DNA]</scope>
    <source>
        <strain evidence="7">DO16091913</strain>
        <tissue evidence="7">Muscle</tissue>
    </source>
</reference>
<dbReference type="InterPro" id="IPR014729">
    <property type="entry name" value="Rossmann-like_a/b/a_fold"/>
</dbReference>
<dbReference type="InterPro" id="IPR014730">
    <property type="entry name" value="ETF_a/b_N"/>
</dbReference>
<evidence type="ECO:0000313" key="8">
    <source>
        <dbReference type="Proteomes" id="UP000297703"/>
    </source>
</evidence>
<dbReference type="OrthoDB" id="10068370at2759"/>
<dbReference type="Gene3D" id="3.40.50.620">
    <property type="entry name" value="HUPs"/>
    <property type="match status" value="1"/>
</dbReference>
<keyword evidence="3 5" id="KW-0813">Transport</keyword>
<feature type="domain" description="Electron transfer flavoprotein alpha/beta-subunit N-terminal" evidence="6">
    <location>
        <begin position="22"/>
        <end position="216"/>
    </location>
</feature>
<dbReference type="PIRSF" id="PIRSF000090">
    <property type="entry name" value="Beta-ETF"/>
    <property type="match status" value="1"/>
</dbReference>
<organism evidence="7 8">
    <name type="scientific">Platysternon megacephalum</name>
    <name type="common">big-headed turtle</name>
    <dbReference type="NCBI Taxonomy" id="55544"/>
    <lineage>
        <taxon>Eukaryota</taxon>
        <taxon>Metazoa</taxon>
        <taxon>Chordata</taxon>
        <taxon>Craniata</taxon>
        <taxon>Vertebrata</taxon>
        <taxon>Euteleostomi</taxon>
        <taxon>Archelosauria</taxon>
        <taxon>Testudinata</taxon>
        <taxon>Testudines</taxon>
        <taxon>Cryptodira</taxon>
        <taxon>Durocryptodira</taxon>
        <taxon>Testudinoidea</taxon>
        <taxon>Platysternidae</taxon>
        <taxon>Platysternon</taxon>
    </lineage>
</organism>
<dbReference type="GO" id="GO:0005759">
    <property type="term" value="C:mitochondrial matrix"/>
    <property type="evidence" value="ECO:0007669"/>
    <property type="project" value="UniProtKB-SubCell"/>
</dbReference>
<accession>A0A4D9DJU5</accession>
<sequence length="263" mass="27189">MKIVVCVKHVPDAAGDRTFRPDFTTDRDAATGLLSELDEYAVEEALKIKESLGTGEVIVLTMGPAGAADAIKKSLQMGADSGVHVCDDALAGSDSLATSAVLAAAISKIAEDAAVDVVLTGMASTDGGMSVVPSMLAERLQWPQATFASELTVGEGSLTMRRDGDTATEVITSPLPAVVAVTDQINTPRFPSFKGIMSAKKKPVTTYSLGDLGLEPSTVGLAASMSPVTEATARPAREQGLMVTDDGQGGEVVAHYLSIHRAI</sequence>
<comment type="similarity">
    <text evidence="2 5">Belongs to the ETF beta-subunit/FixA family.</text>
</comment>
<evidence type="ECO:0000256" key="4">
    <source>
        <dbReference type="ARBA" id="ARBA00022982"/>
    </source>
</evidence>
<dbReference type="Proteomes" id="UP000297703">
    <property type="component" value="Unassembled WGS sequence"/>
</dbReference>